<evidence type="ECO:0000259" key="12">
    <source>
        <dbReference type="Pfam" id="PF02777"/>
    </source>
</evidence>
<dbReference type="InterPro" id="IPR036324">
    <property type="entry name" value="Mn/Fe_SOD_N_sf"/>
</dbReference>
<evidence type="ECO:0000256" key="10">
    <source>
        <dbReference type="RuleBase" id="RU000414"/>
    </source>
</evidence>
<feature type="binding site" evidence="9">
    <location>
        <position position="205"/>
    </location>
    <ligand>
        <name>Mn(2+)</name>
        <dbReference type="ChEBI" id="CHEBI:29035"/>
    </ligand>
</feature>
<gene>
    <name evidence="13" type="ORF">DQK91_20095</name>
</gene>
<comment type="subunit">
    <text evidence="3">Heterodimer of a large and a small subunit.</text>
</comment>
<dbReference type="PANTHER" id="PTHR42769">
    <property type="entry name" value="SUPEROXIDE DISMUTASE"/>
    <property type="match status" value="1"/>
</dbReference>
<dbReference type="Proteomes" id="UP000434052">
    <property type="component" value="Unassembled WGS sequence"/>
</dbReference>
<dbReference type="Pfam" id="PF02777">
    <property type="entry name" value="Sod_Fe_C"/>
    <property type="match status" value="1"/>
</dbReference>
<dbReference type="InterPro" id="IPR006311">
    <property type="entry name" value="TAT_signal"/>
</dbReference>
<keyword evidence="8" id="KW-0411">Iron-sulfur</keyword>
<comment type="function">
    <text evidence="10">Destroys radicals which are normally produced within the cells and which are toxic to biological systems.</text>
</comment>
<dbReference type="SUPFAM" id="SSF46609">
    <property type="entry name" value="Fe,Mn superoxide dismutase (SOD), N-terminal domain"/>
    <property type="match status" value="1"/>
</dbReference>
<evidence type="ECO:0000256" key="5">
    <source>
        <dbReference type="ARBA" id="ARBA00022723"/>
    </source>
</evidence>
<keyword evidence="6 10" id="KW-0560">Oxidoreductase</keyword>
<evidence type="ECO:0000256" key="2">
    <source>
        <dbReference type="ARBA" id="ARBA00008714"/>
    </source>
</evidence>
<comment type="catalytic activity">
    <reaction evidence="10">
        <text>2 superoxide + 2 H(+) = H2O2 + O2</text>
        <dbReference type="Rhea" id="RHEA:20696"/>
        <dbReference type="ChEBI" id="CHEBI:15378"/>
        <dbReference type="ChEBI" id="CHEBI:15379"/>
        <dbReference type="ChEBI" id="CHEBI:16240"/>
        <dbReference type="ChEBI" id="CHEBI:18421"/>
        <dbReference type="EC" id="1.15.1.1"/>
    </reaction>
</comment>
<dbReference type="NCBIfam" id="TIGR01409">
    <property type="entry name" value="TAT_signal_seq"/>
    <property type="match status" value="1"/>
</dbReference>
<evidence type="ECO:0000256" key="6">
    <source>
        <dbReference type="ARBA" id="ARBA00023002"/>
    </source>
</evidence>
<evidence type="ECO:0000256" key="3">
    <source>
        <dbReference type="ARBA" id="ARBA00011771"/>
    </source>
</evidence>
<dbReference type="Pfam" id="PF00081">
    <property type="entry name" value="Sod_Fe_N"/>
    <property type="match status" value="1"/>
</dbReference>
<dbReference type="InterPro" id="IPR019831">
    <property type="entry name" value="Mn/Fe_SOD_N"/>
</dbReference>
<dbReference type="PRINTS" id="PR01703">
    <property type="entry name" value="MNSODISMTASE"/>
</dbReference>
<feature type="domain" description="Manganese/iron superoxide dismutase C-terminal" evidence="12">
    <location>
        <begin position="134"/>
        <end position="234"/>
    </location>
</feature>
<name>A0A6P1ZEY4_9BACT</name>
<dbReference type="InterPro" id="IPR036314">
    <property type="entry name" value="SOD_C_sf"/>
</dbReference>
<dbReference type="EMBL" id="QMIF01000020">
    <property type="protein sequence ID" value="TVM30668.1"/>
    <property type="molecule type" value="Genomic_DNA"/>
</dbReference>
<comment type="similarity">
    <text evidence="2 10">Belongs to the iron/manganese superoxide dismutase family.</text>
</comment>
<feature type="binding site" evidence="9">
    <location>
        <position position="68"/>
    </location>
    <ligand>
        <name>Mn(2+)</name>
        <dbReference type="ChEBI" id="CHEBI:29035"/>
    </ligand>
</feature>
<evidence type="ECO:0000313" key="13">
    <source>
        <dbReference type="EMBL" id="TVM30668.1"/>
    </source>
</evidence>
<dbReference type="InterPro" id="IPR019832">
    <property type="entry name" value="Mn/Fe_SOD_C"/>
</dbReference>
<dbReference type="OrthoDB" id="9803125at2"/>
<comment type="caution">
    <text evidence="13">The sequence shown here is derived from an EMBL/GenBank/DDBJ whole genome shotgun (WGS) entry which is preliminary data.</text>
</comment>
<dbReference type="InterPro" id="IPR019546">
    <property type="entry name" value="TAT_signal_bac_arc"/>
</dbReference>
<comment type="subcellular location">
    <subcellularLocation>
        <location evidence="1">Periplasm</location>
    </subcellularLocation>
</comment>
<proteinExistence type="inferred from homology"/>
<evidence type="ECO:0000313" key="14">
    <source>
        <dbReference type="Proteomes" id="UP000434052"/>
    </source>
</evidence>
<protein>
    <recommendedName>
        <fullName evidence="4 10">Superoxide dismutase</fullName>
        <ecNumber evidence="4 10">1.15.1.1</ecNumber>
    </recommendedName>
</protein>
<feature type="binding site" evidence="9">
    <location>
        <position position="120"/>
    </location>
    <ligand>
        <name>Mn(2+)</name>
        <dbReference type="ChEBI" id="CHEBI:29035"/>
    </ligand>
</feature>
<dbReference type="RefSeq" id="WP_144307205.1">
    <property type="nucleotide sequence ID" value="NZ_QMIF01000020.1"/>
</dbReference>
<reference evidence="13 14" key="1">
    <citation type="submission" date="2018-06" db="EMBL/GenBank/DDBJ databases">
        <title>Complete genome of Desulfovibrio marinus P48SEP.</title>
        <authorList>
            <person name="Crispim J.S."/>
            <person name="Vidigal P.M.P."/>
            <person name="Silva L.C.F."/>
            <person name="Araujo L.C."/>
            <person name="Laguardia C.N."/>
            <person name="Dias R.S."/>
            <person name="Sousa M.P."/>
            <person name="Paula S.O."/>
            <person name="Silva C."/>
        </authorList>
    </citation>
    <scope>NUCLEOTIDE SEQUENCE [LARGE SCALE GENOMIC DNA]</scope>
    <source>
        <strain evidence="13 14">P48SEP</strain>
    </source>
</reference>
<dbReference type="Gene3D" id="3.55.40.20">
    <property type="entry name" value="Iron/manganese superoxide dismutase, C-terminal domain"/>
    <property type="match status" value="1"/>
</dbReference>
<evidence type="ECO:0000256" key="1">
    <source>
        <dbReference type="ARBA" id="ARBA00004418"/>
    </source>
</evidence>
<evidence type="ECO:0000256" key="7">
    <source>
        <dbReference type="ARBA" id="ARBA00023004"/>
    </source>
</evidence>
<dbReference type="GO" id="GO:0042597">
    <property type="term" value="C:periplasmic space"/>
    <property type="evidence" value="ECO:0007669"/>
    <property type="project" value="UniProtKB-SubCell"/>
</dbReference>
<feature type="binding site" evidence="9">
    <location>
        <position position="201"/>
    </location>
    <ligand>
        <name>Mn(2+)</name>
        <dbReference type="ChEBI" id="CHEBI:29035"/>
    </ligand>
</feature>
<dbReference type="FunFam" id="1.10.287.990:FF:000002">
    <property type="entry name" value="Superoxide dismutase"/>
    <property type="match status" value="1"/>
</dbReference>
<evidence type="ECO:0000259" key="11">
    <source>
        <dbReference type="Pfam" id="PF00081"/>
    </source>
</evidence>
<dbReference type="GO" id="GO:0046872">
    <property type="term" value="F:metal ion binding"/>
    <property type="evidence" value="ECO:0007669"/>
    <property type="project" value="UniProtKB-KW"/>
</dbReference>
<feature type="domain" description="Manganese/iron superoxide dismutase N-terminal" evidence="11">
    <location>
        <begin position="45"/>
        <end position="127"/>
    </location>
</feature>
<dbReference type="GO" id="GO:0051536">
    <property type="term" value="F:iron-sulfur cluster binding"/>
    <property type="evidence" value="ECO:0007669"/>
    <property type="project" value="UniProtKB-KW"/>
</dbReference>
<accession>A0A6P1ZEY4</accession>
<dbReference type="InterPro" id="IPR001189">
    <property type="entry name" value="Mn/Fe_SOD"/>
</dbReference>
<dbReference type="PIRSF" id="PIRSF000349">
    <property type="entry name" value="SODismutase"/>
    <property type="match status" value="1"/>
</dbReference>
<dbReference type="AlphaFoldDB" id="A0A6P1ZEY4"/>
<dbReference type="PROSITE" id="PS00088">
    <property type="entry name" value="SOD_MN"/>
    <property type="match status" value="1"/>
</dbReference>
<organism evidence="13 14">
    <name type="scientific">Oceanidesulfovibrio marinus</name>
    <dbReference type="NCBI Taxonomy" id="370038"/>
    <lineage>
        <taxon>Bacteria</taxon>
        <taxon>Pseudomonadati</taxon>
        <taxon>Thermodesulfobacteriota</taxon>
        <taxon>Desulfovibrionia</taxon>
        <taxon>Desulfovibrionales</taxon>
        <taxon>Desulfovibrionaceae</taxon>
        <taxon>Oceanidesulfovibrio</taxon>
    </lineage>
</organism>
<evidence type="ECO:0000256" key="8">
    <source>
        <dbReference type="ARBA" id="ARBA00023014"/>
    </source>
</evidence>
<keyword evidence="7" id="KW-0408">Iron</keyword>
<dbReference type="EC" id="1.15.1.1" evidence="4 10"/>
<dbReference type="GO" id="GO:0004784">
    <property type="term" value="F:superoxide dismutase activity"/>
    <property type="evidence" value="ECO:0007669"/>
    <property type="project" value="UniProtKB-EC"/>
</dbReference>
<dbReference type="InterPro" id="IPR019833">
    <property type="entry name" value="Mn/Fe_SOD_BS"/>
</dbReference>
<keyword evidence="5 9" id="KW-0479">Metal-binding</keyword>
<dbReference type="PANTHER" id="PTHR42769:SF3">
    <property type="entry name" value="SUPEROXIDE DISMUTASE [FE] 2, CHLOROPLASTIC"/>
    <property type="match status" value="1"/>
</dbReference>
<sequence>MLSPYQTNHDRRHFLKTMAAAGVVAASAGLGVTAMPFTARAAEIELPKLPFAENALEPVISARTISFHYGKHHAGYVKKTNAAIKGTPLESKSLEEIIMETSKNPDQQGIFNNAAQVWNHTFYWNSITPGGGKPDGALLEKVNADFGSLDDCKKALADAAASRFASGWAWLVIDGGTLKAINTMNADTPMVHGMTPLLTIDVWEHAYYLDYQNRRGDYVSGLLDKLINWDFASKNLEMS</sequence>
<dbReference type="SUPFAM" id="SSF54719">
    <property type="entry name" value="Fe,Mn superoxide dismutase (SOD), C-terminal domain"/>
    <property type="match status" value="1"/>
</dbReference>
<dbReference type="Gene3D" id="1.10.287.990">
    <property type="entry name" value="Fe,Mn superoxide dismutase (SOD) domain"/>
    <property type="match status" value="1"/>
</dbReference>
<evidence type="ECO:0000256" key="9">
    <source>
        <dbReference type="PIRSR" id="PIRSR000349-1"/>
    </source>
</evidence>
<dbReference type="PROSITE" id="PS51318">
    <property type="entry name" value="TAT"/>
    <property type="match status" value="1"/>
</dbReference>
<evidence type="ECO:0000256" key="4">
    <source>
        <dbReference type="ARBA" id="ARBA00012682"/>
    </source>
</evidence>